<comment type="caution">
    <text evidence="1">The sequence shown here is derived from an EMBL/GenBank/DDBJ whole genome shotgun (WGS) entry which is preliminary data.</text>
</comment>
<protein>
    <submittedName>
        <fullName evidence="1">Uncharacterized protein</fullName>
    </submittedName>
</protein>
<reference evidence="1 2" key="1">
    <citation type="journal article" date="2018" name="MBio">
        <title>Comparative Genomics Reveals the Core Gene Toolbox for the Fungus-Insect Symbiosis.</title>
        <authorList>
            <person name="Wang Y."/>
            <person name="Stata M."/>
            <person name="Wang W."/>
            <person name="Stajich J.E."/>
            <person name="White M.M."/>
            <person name="Moncalvo J.M."/>
        </authorList>
    </citation>
    <scope>NUCLEOTIDE SEQUENCE [LARGE SCALE GENOMIC DNA]</scope>
    <source>
        <strain evidence="1 2">AUS-77-4</strain>
    </source>
</reference>
<evidence type="ECO:0000313" key="2">
    <source>
        <dbReference type="Proteomes" id="UP000245699"/>
    </source>
</evidence>
<keyword evidence="2" id="KW-1185">Reference proteome</keyword>
<dbReference type="EMBL" id="MBFT01000065">
    <property type="protein sequence ID" value="PVU98871.1"/>
    <property type="molecule type" value="Genomic_DNA"/>
</dbReference>
<accession>A0A2T9Z2S1</accession>
<gene>
    <name evidence="1" type="ORF">BB559_001213</name>
</gene>
<sequence length="626" mass="72267">MNNFSSNSLQHSNNSFLFHFCENEIYISKPRYNRLKAKFEYIDYRIISTSNDLAVIKWVDSIGSNLDSGSIFALSKSGQLEMYTTDHSPEKNKWEKYHSFNCKKLKISYFFALYDVITRKKVIVCRFEQGLLGIFMYLDKWKLVNIFGFPKEKITRISQNKSSEIIFDHDHESGTSITQTCSDNHLLSASTDCGNLYIVKLNMSVSTESQSQDPKINIVIIEKFNINIDQPSIYTCFKNGIQISANASKLNIIENDGFGWKKNSIDIPITKSIVSCCIFSQKDSDEQITEFIIMATIDMKILVFKKSINNEKSMWSRQESVEYIIEISIKNVLKGDETVYDYIGMFCGALVSQNSRYLILKHQVFTLLKEANFPVVKSRIVSVKLPNLINNHNSSFYLNQVVNNPLRNINMSFLLSDILLDADTAENTDSLVMDLINIKSENNLTGDELIRYNGILINFCHNLRMENSDDIFFNYEDIKIILLSNYLYKLDEYMKSLDLELINDSLEYLKSIRFIFESWKTQFSEIDSDASISKNPCVEMFVVALIKIIDSIDYIIPEEESNNSMHKCPICSSDFLEIYNGLLIMCKNGHSFENVTFVSVPCIKPVNYSIYYQIYKIPVFYDNSDI</sequence>
<dbReference type="Proteomes" id="UP000245699">
    <property type="component" value="Unassembled WGS sequence"/>
</dbReference>
<proteinExistence type="predicted"/>
<dbReference type="OrthoDB" id="5538922at2759"/>
<evidence type="ECO:0000313" key="1">
    <source>
        <dbReference type="EMBL" id="PVU98871.1"/>
    </source>
</evidence>
<name>A0A2T9Z2S1_9FUNG</name>
<dbReference type="AlphaFoldDB" id="A0A2T9Z2S1"/>
<organism evidence="1 2">
    <name type="scientific">Furculomyces boomerangus</name>
    <dbReference type="NCBI Taxonomy" id="61424"/>
    <lineage>
        <taxon>Eukaryota</taxon>
        <taxon>Fungi</taxon>
        <taxon>Fungi incertae sedis</taxon>
        <taxon>Zoopagomycota</taxon>
        <taxon>Kickxellomycotina</taxon>
        <taxon>Harpellomycetes</taxon>
        <taxon>Harpellales</taxon>
        <taxon>Harpellaceae</taxon>
        <taxon>Furculomyces</taxon>
    </lineage>
</organism>